<organism evidence="1">
    <name type="scientific">marine metagenome</name>
    <dbReference type="NCBI Taxonomy" id="408172"/>
    <lineage>
        <taxon>unclassified sequences</taxon>
        <taxon>metagenomes</taxon>
        <taxon>ecological metagenomes</taxon>
    </lineage>
</organism>
<evidence type="ECO:0000313" key="1">
    <source>
        <dbReference type="EMBL" id="SVC54593.1"/>
    </source>
</evidence>
<dbReference type="EMBL" id="UINC01097135">
    <property type="protein sequence ID" value="SVC54593.1"/>
    <property type="molecule type" value="Genomic_DNA"/>
</dbReference>
<sequence>MVVLINYTFAVKSYHKPELDGTSLVGLIGN</sequence>
<name>A0A382N000_9ZZZZ</name>
<protein>
    <submittedName>
        <fullName evidence="1">Uncharacterized protein</fullName>
    </submittedName>
</protein>
<proteinExistence type="predicted"/>
<gene>
    <name evidence="1" type="ORF">METZ01_LOCUS307447</name>
</gene>
<reference evidence="1" key="1">
    <citation type="submission" date="2018-05" db="EMBL/GenBank/DDBJ databases">
        <authorList>
            <person name="Lanie J.A."/>
            <person name="Ng W.-L."/>
            <person name="Kazmierczak K.M."/>
            <person name="Andrzejewski T.M."/>
            <person name="Davidsen T.M."/>
            <person name="Wayne K.J."/>
            <person name="Tettelin H."/>
            <person name="Glass J.I."/>
            <person name="Rusch D."/>
            <person name="Podicherti R."/>
            <person name="Tsui H.-C.T."/>
            <person name="Winkler M.E."/>
        </authorList>
    </citation>
    <scope>NUCLEOTIDE SEQUENCE</scope>
</reference>
<dbReference type="AlphaFoldDB" id="A0A382N000"/>
<accession>A0A382N000</accession>